<proteinExistence type="predicted"/>
<name>A0A415E1H1_9FIRM</name>
<dbReference type="AlphaFoldDB" id="A0A415E1H1"/>
<dbReference type="RefSeq" id="WP_118335900.1">
    <property type="nucleotide sequence ID" value="NZ_AP025567.1"/>
</dbReference>
<evidence type="ECO:0000256" key="1">
    <source>
        <dbReference type="SAM" id="Phobius"/>
    </source>
</evidence>
<organism evidence="2 3">
    <name type="scientific">Emergencia timonensis</name>
    <dbReference type="NCBI Taxonomy" id="1776384"/>
    <lineage>
        <taxon>Bacteria</taxon>
        <taxon>Bacillati</taxon>
        <taxon>Bacillota</taxon>
        <taxon>Clostridia</taxon>
        <taxon>Peptostreptococcales</taxon>
        <taxon>Anaerovoracaceae</taxon>
        <taxon>Emergencia</taxon>
    </lineage>
</organism>
<protein>
    <submittedName>
        <fullName evidence="2">Uncharacterized protein</fullName>
    </submittedName>
</protein>
<comment type="caution">
    <text evidence="2">The sequence shown here is derived from an EMBL/GenBank/DDBJ whole genome shotgun (WGS) entry which is preliminary data.</text>
</comment>
<accession>A0A415E1H1</accession>
<keyword evidence="1" id="KW-0472">Membrane</keyword>
<evidence type="ECO:0000313" key="3">
    <source>
        <dbReference type="Proteomes" id="UP000284841"/>
    </source>
</evidence>
<feature type="transmembrane region" description="Helical" evidence="1">
    <location>
        <begin position="38"/>
        <end position="54"/>
    </location>
</feature>
<reference evidence="2 3" key="1">
    <citation type="submission" date="2018-08" db="EMBL/GenBank/DDBJ databases">
        <title>A genome reference for cultivated species of the human gut microbiota.</title>
        <authorList>
            <person name="Zou Y."/>
            <person name="Xue W."/>
            <person name="Luo G."/>
        </authorList>
    </citation>
    <scope>NUCLEOTIDE SEQUENCE [LARGE SCALE GENOMIC DNA]</scope>
    <source>
        <strain evidence="2 3">AM07-24</strain>
    </source>
</reference>
<keyword evidence="1" id="KW-0812">Transmembrane</keyword>
<keyword evidence="3" id="KW-1185">Reference proteome</keyword>
<dbReference type="STRING" id="1776384.GCA_900086585_01055"/>
<evidence type="ECO:0000313" key="2">
    <source>
        <dbReference type="EMBL" id="RHJ87495.1"/>
    </source>
</evidence>
<gene>
    <name evidence="2" type="ORF">DW099_12420</name>
</gene>
<feature type="transmembrane region" description="Helical" evidence="1">
    <location>
        <begin position="7"/>
        <end position="26"/>
    </location>
</feature>
<dbReference type="EMBL" id="QRMS01000003">
    <property type="protein sequence ID" value="RHJ87495.1"/>
    <property type="molecule type" value="Genomic_DNA"/>
</dbReference>
<feature type="transmembrane region" description="Helical" evidence="1">
    <location>
        <begin position="66"/>
        <end position="88"/>
    </location>
</feature>
<keyword evidence="1" id="KW-1133">Transmembrane helix</keyword>
<dbReference type="Proteomes" id="UP000284841">
    <property type="component" value="Unassembled WGS sequence"/>
</dbReference>
<sequence>MNSKSKVFQGIVLVALSLTFIGYYFSLYRGYESNIAHYSRQIVVLACASMVLFGKKGKFDNRLLDGLTIVNAVLLVAWAVTEGVQILMN</sequence>